<evidence type="ECO:0000313" key="3">
    <source>
        <dbReference type="Proteomes" id="UP000310200"/>
    </source>
</evidence>
<organism evidence="2 3">
    <name type="scientific">Temnothorax longispinosus</name>
    <dbReference type="NCBI Taxonomy" id="300112"/>
    <lineage>
        <taxon>Eukaryota</taxon>
        <taxon>Metazoa</taxon>
        <taxon>Ecdysozoa</taxon>
        <taxon>Arthropoda</taxon>
        <taxon>Hexapoda</taxon>
        <taxon>Insecta</taxon>
        <taxon>Pterygota</taxon>
        <taxon>Neoptera</taxon>
        <taxon>Endopterygota</taxon>
        <taxon>Hymenoptera</taxon>
        <taxon>Apocrita</taxon>
        <taxon>Aculeata</taxon>
        <taxon>Formicoidea</taxon>
        <taxon>Formicidae</taxon>
        <taxon>Myrmicinae</taxon>
        <taxon>Temnothorax</taxon>
    </lineage>
</organism>
<dbReference type="Proteomes" id="UP000310200">
    <property type="component" value="Unassembled WGS sequence"/>
</dbReference>
<protein>
    <submittedName>
        <fullName evidence="2">Uncharacterized protein</fullName>
    </submittedName>
</protein>
<proteinExistence type="predicted"/>
<sequence length="191" mass="21833">MRLCQFRKRKTKCKFQTNVKFSIVRDAPDDKLETLRSDTPEQEQLNVRIQTGQFERVLESVPGVTHVQTAAARNYYNYNFERGHGMELERKSKTRSGPGRISGDSDGQIPALVPCRGKVDRIKSRRLLDGELIKRQRKSPTRSYELRTARNFRKNAPAARHDIFTARWGTGKLLRLASKPGPTNYAGDGNE</sequence>
<dbReference type="AlphaFoldDB" id="A0A4S2KDK1"/>
<evidence type="ECO:0000313" key="2">
    <source>
        <dbReference type="EMBL" id="TGZ47412.1"/>
    </source>
</evidence>
<feature type="region of interest" description="Disordered" evidence="1">
    <location>
        <begin position="89"/>
        <end position="112"/>
    </location>
</feature>
<dbReference type="EMBL" id="QBLH01002732">
    <property type="protein sequence ID" value="TGZ47412.1"/>
    <property type="molecule type" value="Genomic_DNA"/>
</dbReference>
<reference evidence="2 3" key="1">
    <citation type="journal article" date="2019" name="Philos. Trans. R. Soc. Lond., B, Biol. Sci.">
        <title>Ant behaviour and brain gene expression of defending hosts depend on the ecological success of the intruding social parasite.</title>
        <authorList>
            <person name="Kaur R."/>
            <person name="Stoldt M."/>
            <person name="Jongepier E."/>
            <person name="Feldmeyer B."/>
            <person name="Menzel F."/>
            <person name="Bornberg-Bauer E."/>
            <person name="Foitzik S."/>
        </authorList>
    </citation>
    <scope>NUCLEOTIDE SEQUENCE [LARGE SCALE GENOMIC DNA]</scope>
    <source>
        <tissue evidence="2">Whole body</tissue>
    </source>
</reference>
<gene>
    <name evidence="2" type="ORF">DBV15_00220</name>
</gene>
<accession>A0A4S2KDK1</accession>
<comment type="caution">
    <text evidence="2">The sequence shown here is derived from an EMBL/GenBank/DDBJ whole genome shotgun (WGS) entry which is preliminary data.</text>
</comment>
<evidence type="ECO:0000256" key="1">
    <source>
        <dbReference type="SAM" id="MobiDB-lite"/>
    </source>
</evidence>
<keyword evidence="3" id="KW-1185">Reference proteome</keyword>
<name>A0A4S2KDK1_9HYME</name>